<dbReference type="OrthoDB" id="9785285at2"/>
<dbReference type="PANTHER" id="PTHR43833">
    <property type="entry name" value="POTASSIUM CHANNEL PROTEIN 2-RELATED-RELATED"/>
    <property type="match status" value="1"/>
</dbReference>
<dbReference type="AlphaFoldDB" id="A0A5R8KIX2"/>
<keyword evidence="4" id="KW-0813">Transport</keyword>
<keyword evidence="4" id="KW-0406">Ion transport</keyword>
<dbReference type="GO" id="GO:0005886">
    <property type="term" value="C:plasma membrane"/>
    <property type="evidence" value="ECO:0007669"/>
    <property type="project" value="UniProtKB-SubCell"/>
</dbReference>
<evidence type="ECO:0000313" key="5">
    <source>
        <dbReference type="Proteomes" id="UP000306196"/>
    </source>
</evidence>
<dbReference type="InterPro" id="IPR003148">
    <property type="entry name" value="RCK_N"/>
</dbReference>
<dbReference type="SUPFAM" id="SSF116726">
    <property type="entry name" value="TrkA C-terminal domain-like"/>
    <property type="match status" value="1"/>
</dbReference>
<sequence length="343" mass="37751">MALRKLYFGLGLFVFIILASTFGYWLAGWPWLDALYMVVITVFGVGFGEVRPIDTVGLRVFTMLVIVADSTAVVYIIGSIVRIITEGEIRRSLGMIKMKRSIEELQSHAILCGYGRIGQILAKELAASKHPFVVVDIDAERLAAAEALGYLTLRGSAMEEECLISAGIERAKVLATVLPQDTLNVFITLTARNLNRSIRIMARGEQPSTEKKLRQAGADEVVLPSSIGAHRFANSIIRPSVMQFLGDPKGLVGQELKYLGLEVDELSIQHDASFEGMKIRDIQQKTKNSFLVVALKCADGRIMRDHFADHHMVEGDAMIVLGRSADMNTSLSKASGVERNELL</sequence>
<evidence type="ECO:0000256" key="2">
    <source>
        <dbReference type="SAM" id="Phobius"/>
    </source>
</evidence>
<keyword evidence="2" id="KW-0812">Transmembrane</keyword>
<feature type="transmembrane region" description="Helical" evidence="2">
    <location>
        <begin position="7"/>
        <end position="25"/>
    </location>
</feature>
<feature type="transmembrane region" description="Helical" evidence="2">
    <location>
        <begin position="60"/>
        <end position="81"/>
    </location>
</feature>
<feature type="transmembrane region" description="Helical" evidence="2">
    <location>
        <begin position="31"/>
        <end position="48"/>
    </location>
</feature>
<dbReference type="GO" id="GO:0006813">
    <property type="term" value="P:potassium ion transport"/>
    <property type="evidence" value="ECO:0007669"/>
    <property type="project" value="InterPro"/>
</dbReference>
<dbReference type="SUPFAM" id="SSF81324">
    <property type="entry name" value="Voltage-gated potassium channels"/>
    <property type="match status" value="1"/>
</dbReference>
<feature type="domain" description="RCK N-terminal" evidence="3">
    <location>
        <begin position="106"/>
        <end position="223"/>
    </location>
</feature>
<dbReference type="Gene3D" id="3.40.50.720">
    <property type="entry name" value="NAD(P)-binding Rossmann-like Domain"/>
    <property type="match status" value="1"/>
</dbReference>
<comment type="caution">
    <text evidence="4">The sequence shown here is derived from an EMBL/GenBank/DDBJ whole genome shotgun (WGS) entry which is preliminary data.</text>
</comment>
<dbReference type="PROSITE" id="PS51201">
    <property type="entry name" value="RCK_N"/>
    <property type="match status" value="1"/>
</dbReference>
<keyword evidence="2" id="KW-0472">Membrane</keyword>
<dbReference type="InterPro" id="IPR036721">
    <property type="entry name" value="RCK_C_sf"/>
</dbReference>
<proteinExistence type="predicted"/>
<dbReference type="Gene3D" id="1.10.287.70">
    <property type="match status" value="1"/>
</dbReference>
<dbReference type="Pfam" id="PF07885">
    <property type="entry name" value="Ion_trans_2"/>
    <property type="match status" value="1"/>
</dbReference>
<dbReference type="Pfam" id="PF02254">
    <property type="entry name" value="TrkA_N"/>
    <property type="match status" value="1"/>
</dbReference>
<dbReference type="SUPFAM" id="SSF51735">
    <property type="entry name" value="NAD(P)-binding Rossmann-fold domains"/>
    <property type="match status" value="1"/>
</dbReference>
<organism evidence="4 5">
    <name type="scientific">Phragmitibacter flavus</name>
    <dbReference type="NCBI Taxonomy" id="2576071"/>
    <lineage>
        <taxon>Bacteria</taxon>
        <taxon>Pseudomonadati</taxon>
        <taxon>Verrucomicrobiota</taxon>
        <taxon>Verrucomicrobiia</taxon>
        <taxon>Verrucomicrobiales</taxon>
        <taxon>Verrucomicrobiaceae</taxon>
        <taxon>Phragmitibacter</taxon>
    </lineage>
</organism>
<name>A0A5R8KIX2_9BACT</name>
<keyword evidence="2" id="KW-1133">Transmembrane helix</keyword>
<evidence type="ECO:0000259" key="3">
    <source>
        <dbReference type="PROSITE" id="PS51201"/>
    </source>
</evidence>
<evidence type="ECO:0000256" key="1">
    <source>
        <dbReference type="ARBA" id="ARBA00004651"/>
    </source>
</evidence>
<dbReference type="InterPro" id="IPR013099">
    <property type="entry name" value="K_chnl_dom"/>
</dbReference>
<reference evidence="4 5" key="1">
    <citation type="submission" date="2019-05" db="EMBL/GenBank/DDBJ databases">
        <title>Verrucobacter flavum gen. nov., sp. nov. a new member of the family Verrucomicrobiaceae.</title>
        <authorList>
            <person name="Szuroczki S."/>
            <person name="Abbaszade G."/>
            <person name="Szabo A."/>
            <person name="Felfoldi T."/>
            <person name="Schumann P."/>
            <person name="Boka K."/>
            <person name="Keki Z."/>
            <person name="Toumi M."/>
            <person name="Toth E."/>
        </authorList>
    </citation>
    <scope>NUCLEOTIDE SEQUENCE [LARGE SCALE GENOMIC DNA]</scope>
    <source>
        <strain evidence="4 5">MG-N-17</strain>
    </source>
</reference>
<dbReference type="Gene3D" id="3.30.70.1450">
    <property type="entry name" value="Regulator of K+ conductance, C-terminal domain"/>
    <property type="match status" value="1"/>
</dbReference>
<dbReference type="EMBL" id="VAUV01000002">
    <property type="protein sequence ID" value="TLD72263.1"/>
    <property type="molecule type" value="Genomic_DNA"/>
</dbReference>
<accession>A0A5R8KIX2</accession>
<keyword evidence="4" id="KW-0407">Ion channel</keyword>
<dbReference type="GO" id="GO:0034220">
    <property type="term" value="P:monoatomic ion transmembrane transport"/>
    <property type="evidence" value="ECO:0007669"/>
    <property type="project" value="UniProtKB-KW"/>
</dbReference>
<dbReference type="RefSeq" id="WP_138084619.1">
    <property type="nucleotide sequence ID" value="NZ_VAUV01000002.1"/>
</dbReference>
<dbReference type="InterPro" id="IPR036291">
    <property type="entry name" value="NAD(P)-bd_dom_sf"/>
</dbReference>
<evidence type="ECO:0000313" key="4">
    <source>
        <dbReference type="EMBL" id="TLD72263.1"/>
    </source>
</evidence>
<keyword evidence="5" id="KW-1185">Reference proteome</keyword>
<gene>
    <name evidence="4" type="ORF">FEM03_02595</name>
</gene>
<dbReference type="InterPro" id="IPR050721">
    <property type="entry name" value="Trk_Ktr_HKT_K-transport"/>
</dbReference>
<dbReference type="Proteomes" id="UP000306196">
    <property type="component" value="Unassembled WGS sequence"/>
</dbReference>
<dbReference type="PANTHER" id="PTHR43833:SF9">
    <property type="entry name" value="POTASSIUM CHANNEL PROTEIN YUGO-RELATED"/>
    <property type="match status" value="1"/>
</dbReference>
<protein>
    <submittedName>
        <fullName evidence="4">Potassium channel family protein</fullName>
    </submittedName>
</protein>
<comment type="subcellular location">
    <subcellularLocation>
        <location evidence="1">Cell membrane</location>
        <topology evidence="1">Multi-pass membrane protein</topology>
    </subcellularLocation>
</comment>